<name>A0A3D9DTH1_9GAMM</name>
<evidence type="ECO:0000256" key="1">
    <source>
        <dbReference type="ARBA" id="ARBA00006581"/>
    </source>
</evidence>
<feature type="domain" description="dUTPase-like" evidence="9">
    <location>
        <begin position="21"/>
        <end position="160"/>
    </location>
</feature>
<feature type="binding site" evidence="7">
    <location>
        <begin position="75"/>
        <end position="77"/>
    </location>
    <ligand>
        <name>substrate</name>
    </ligand>
</feature>
<organism evidence="10 11">
    <name type="scientific">Kushneria indalinina DSM 14324</name>
    <dbReference type="NCBI Taxonomy" id="1122140"/>
    <lineage>
        <taxon>Bacteria</taxon>
        <taxon>Pseudomonadati</taxon>
        <taxon>Pseudomonadota</taxon>
        <taxon>Gammaproteobacteria</taxon>
        <taxon>Oceanospirillales</taxon>
        <taxon>Halomonadaceae</taxon>
        <taxon>Kushneria</taxon>
    </lineage>
</organism>
<dbReference type="PANTHER" id="PTHR11241">
    <property type="entry name" value="DEOXYURIDINE 5'-TRIPHOSPHATE NUCLEOTIDOHYDROLASE"/>
    <property type="match status" value="1"/>
</dbReference>
<dbReference type="InterPro" id="IPR036157">
    <property type="entry name" value="dUTPase-like_sf"/>
</dbReference>
<comment type="caution">
    <text evidence="7">Lacks conserved residue(s) required for the propagation of feature annotation.</text>
</comment>
<keyword evidence="2 7" id="KW-0479">Metal-binding</keyword>
<dbReference type="EMBL" id="QRDJ01000008">
    <property type="protein sequence ID" value="REC94046.1"/>
    <property type="molecule type" value="Genomic_DNA"/>
</dbReference>
<evidence type="ECO:0000256" key="7">
    <source>
        <dbReference type="HAMAP-Rule" id="MF_00116"/>
    </source>
</evidence>
<dbReference type="NCBIfam" id="TIGR00576">
    <property type="entry name" value="dut"/>
    <property type="match status" value="1"/>
</dbReference>
<evidence type="ECO:0000256" key="6">
    <source>
        <dbReference type="ARBA" id="ARBA00047686"/>
    </source>
</evidence>
<dbReference type="OrthoDB" id="9809956at2"/>
<comment type="caution">
    <text evidence="10">The sequence shown here is derived from an EMBL/GenBank/DDBJ whole genome shotgun (WGS) entry which is preliminary data.</text>
</comment>
<dbReference type="NCBIfam" id="NF001862">
    <property type="entry name" value="PRK00601.1"/>
    <property type="match status" value="1"/>
</dbReference>
<evidence type="ECO:0000313" key="10">
    <source>
        <dbReference type="EMBL" id="REC94046.1"/>
    </source>
</evidence>
<keyword evidence="11" id="KW-1185">Reference proteome</keyword>
<dbReference type="EC" id="3.6.1.23" evidence="7"/>
<dbReference type="InterPro" id="IPR029054">
    <property type="entry name" value="dUTPase-like"/>
</dbReference>
<dbReference type="GO" id="GO:0004170">
    <property type="term" value="F:dUTP diphosphatase activity"/>
    <property type="evidence" value="ECO:0007669"/>
    <property type="project" value="UniProtKB-UniRule"/>
</dbReference>
<dbReference type="AlphaFoldDB" id="A0A3D9DTH1"/>
<dbReference type="SUPFAM" id="SSF51283">
    <property type="entry name" value="dUTPase-like"/>
    <property type="match status" value="1"/>
</dbReference>
<dbReference type="GO" id="GO:0000287">
    <property type="term" value="F:magnesium ion binding"/>
    <property type="evidence" value="ECO:0007669"/>
    <property type="project" value="UniProtKB-UniRule"/>
</dbReference>
<dbReference type="Gene3D" id="2.70.40.10">
    <property type="match status" value="1"/>
</dbReference>
<gene>
    <name evidence="7" type="primary">dut</name>
    <name evidence="10" type="ORF">C8D72_2412</name>
</gene>
<evidence type="ECO:0000256" key="2">
    <source>
        <dbReference type="ARBA" id="ARBA00022723"/>
    </source>
</evidence>
<dbReference type="FunFam" id="2.70.40.10:FF:000002">
    <property type="entry name" value="dUTP diphosphatase"/>
    <property type="match status" value="1"/>
</dbReference>
<comment type="pathway">
    <text evidence="7">Pyrimidine metabolism; dUMP biosynthesis; dUMP from dCTP (dUTP route): step 2/2.</text>
</comment>
<sequence>MTALADRPRLQVRILDERVREYPLPHYATRGSAGMDLRALLDEPLTLAPGDCELVRTGLAVHIANPAWAGMILPRSGLGHKRGIVLGNLVGLIDADYQGELMISVWNRGQERVTLEPFERIAQYVLVPVIQAELEVVDEFTPDDDDNAESRGAGGFGHSGRH</sequence>
<evidence type="ECO:0000259" key="9">
    <source>
        <dbReference type="Pfam" id="PF00692"/>
    </source>
</evidence>
<dbReference type="GO" id="GO:0006226">
    <property type="term" value="P:dUMP biosynthetic process"/>
    <property type="evidence" value="ECO:0007669"/>
    <property type="project" value="UniProtKB-UniRule"/>
</dbReference>
<keyword evidence="3 7" id="KW-0378">Hydrolase</keyword>
<comment type="cofactor">
    <cofactor evidence="7">
        <name>Mg(2+)</name>
        <dbReference type="ChEBI" id="CHEBI:18420"/>
    </cofactor>
</comment>
<comment type="catalytic activity">
    <reaction evidence="6 7">
        <text>dUTP + H2O = dUMP + diphosphate + H(+)</text>
        <dbReference type="Rhea" id="RHEA:10248"/>
        <dbReference type="ChEBI" id="CHEBI:15377"/>
        <dbReference type="ChEBI" id="CHEBI:15378"/>
        <dbReference type="ChEBI" id="CHEBI:33019"/>
        <dbReference type="ChEBI" id="CHEBI:61555"/>
        <dbReference type="ChEBI" id="CHEBI:246422"/>
        <dbReference type="EC" id="3.6.1.23"/>
    </reaction>
</comment>
<evidence type="ECO:0000256" key="3">
    <source>
        <dbReference type="ARBA" id="ARBA00022801"/>
    </source>
</evidence>
<dbReference type="HAMAP" id="MF_00116">
    <property type="entry name" value="dUTPase_bact"/>
    <property type="match status" value="1"/>
</dbReference>
<feature type="compositionally biased region" description="Gly residues" evidence="8">
    <location>
        <begin position="152"/>
        <end position="162"/>
    </location>
</feature>
<feature type="binding site" evidence="7">
    <location>
        <begin position="92"/>
        <end position="94"/>
    </location>
    <ligand>
        <name>substrate</name>
    </ligand>
</feature>
<feature type="region of interest" description="Disordered" evidence="8">
    <location>
        <begin position="141"/>
        <end position="162"/>
    </location>
</feature>
<evidence type="ECO:0000256" key="5">
    <source>
        <dbReference type="ARBA" id="ARBA00023080"/>
    </source>
</evidence>
<dbReference type="Proteomes" id="UP000256334">
    <property type="component" value="Unassembled WGS sequence"/>
</dbReference>
<keyword evidence="5 7" id="KW-0546">Nucleotide metabolism</keyword>
<dbReference type="InterPro" id="IPR033704">
    <property type="entry name" value="dUTPase_trimeric"/>
</dbReference>
<proteinExistence type="inferred from homology"/>
<keyword evidence="4 7" id="KW-0460">Magnesium</keyword>
<feature type="binding site" evidence="7">
    <location>
        <position position="88"/>
    </location>
    <ligand>
        <name>substrate</name>
    </ligand>
</feature>
<protein>
    <recommendedName>
        <fullName evidence="7">Deoxyuridine 5'-triphosphate nucleotidohydrolase</fullName>
        <shortName evidence="7">dUTPase</shortName>
        <ecNumber evidence="7">3.6.1.23</ecNumber>
    </recommendedName>
    <alternativeName>
        <fullName evidence="7">dUTP pyrophosphatase</fullName>
    </alternativeName>
</protein>
<dbReference type="CDD" id="cd07557">
    <property type="entry name" value="trimeric_dUTPase"/>
    <property type="match status" value="1"/>
</dbReference>
<dbReference type="RefSeq" id="WP_115854662.1">
    <property type="nucleotide sequence ID" value="NZ_QRDJ01000008.1"/>
</dbReference>
<accession>A0A3D9DTH1</accession>
<dbReference type="PANTHER" id="PTHR11241:SF0">
    <property type="entry name" value="DEOXYURIDINE 5'-TRIPHOSPHATE NUCLEOTIDOHYDROLASE"/>
    <property type="match status" value="1"/>
</dbReference>
<comment type="function">
    <text evidence="7">This enzyme is involved in nucleotide metabolism: it produces dUMP, the immediate precursor of thymidine nucleotides and it decreases the intracellular concentration of dUTP so that uracil cannot be incorporated into DNA.</text>
</comment>
<comment type="similarity">
    <text evidence="1 7">Belongs to the dUTPase family.</text>
</comment>
<evidence type="ECO:0000256" key="4">
    <source>
        <dbReference type="ARBA" id="ARBA00022842"/>
    </source>
</evidence>
<dbReference type="InterPro" id="IPR008181">
    <property type="entry name" value="dUTPase"/>
</dbReference>
<dbReference type="UniPathway" id="UPA00610">
    <property type="reaction ID" value="UER00666"/>
</dbReference>
<evidence type="ECO:0000313" key="11">
    <source>
        <dbReference type="Proteomes" id="UP000256334"/>
    </source>
</evidence>
<dbReference type="GO" id="GO:0046081">
    <property type="term" value="P:dUTP catabolic process"/>
    <property type="evidence" value="ECO:0007669"/>
    <property type="project" value="InterPro"/>
</dbReference>
<evidence type="ECO:0000256" key="8">
    <source>
        <dbReference type="SAM" id="MobiDB-lite"/>
    </source>
</evidence>
<dbReference type="Pfam" id="PF00692">
    <property type="entry name" value="dUTPase"/>
    <property type="match status" value="1"/>
</dbReference>
<reference evidence="10 11" key="1">
    <citation type="submission" date="2018-07" db="EMBL/GenBank/DDBJ databases">
        <title>Genomic Encyclopedia of Type Strains, Phase IV (KMG-IV): sequencing the most valuable type-strain genomes for metagenomic binning, comparative biology and taxonomic classification.</title>
        <authorList>
            <person name="Goeker M."/>
        </authorList>
    </citation>
    <scope>NUCLEOTIDE SEQUENCE [LARGE SCALE GENOMIC DNA]</scope>
    <source>
        <strain evidence="10 11">DSM 14324</strain>
    </source>
</reference>